<dbReference type="AlphaFoldDB" id="A0A2P2NC68"/>
<organism evidence="2">
    <name type="scientific">Rhizophora mucronata</name>
    <name type="common">Asiatic mangrove</name>
    <dbReference type="NCBI Taxonomy" id="61149"/>
    <lineage>
        <taxon>Eukaryota</taxon>
        <taxon>Viridiplantae</taxon>
        <taxon>Streptophyta</taxon>
        <taxon>Embryophyta</taxon>
        <taxon>Tracheophyta</taxon>
        <taxon>Spermatophyta</taxon>
        <taxon>Magnoliopsida</taxon>
        <taxon>eudicotyledons</taxon>
        <taxon>Gunneridae</taxon>
        <taxon>Pentapetalae</taxon>
        <taxon>rosids</taxon>
        <taxon>fabids</taxon>
        <taxon>Malpighiales</taxon>
        <taxon>Rhizophoraceae</taxon>
        <taxon>Rhizophora</taxon>
    </lineage>
</organism>
<reference evidence="2" key="1">
    <citation type="submission" date="2018-02" db="EMBL/GenBank/DDBJ databases">
        <title>Rhizophora mucronata_Transcriptome.</title>
        <authorList>
            <person name="Meera S.P."/>
            <person name="Sreeshan A."/>
            <person name="Augustine A."/>
        </authorList>
    </citation>
    <scope>NUCLEOTIDE SEQUENCE</scope>
    <source>
        <tissue evidence="2">Leaf</tissue>
    </source>
</reference>
<sequence length="42" mass="4800">MSYHPKPYNKGKGYNRIILVTSIALHSFPVVTISRQSKLPEK</sequence>
<keyword evidence="1" id="KW-0472">Membrane</keyword>
<name>A0A2P2NC68_RHIMU</name>
<keyword evidence="1" id="KW-0812">Transmembrane</keyword>
<evidence type="ECO:0000313" key="2">
    <source>
        <dbReference type="EMBL" id="MBX40034.1"/>
    </source>
</evidence>
<dbReference type="EMBL" id="GGEC01059550">
    <property type="protein sequence ID" value="MBX40034.1"/>
    <property type="molecule type" value="Transcribed_RNA"/>
</dbReference>
<protein>
    <submittedName>
        <fullName evidence="2">Uncharacterized protein</fullName>
    </submittedName>
</protein>
<keyword evidence="1" id="KW-1133">Transmembrane helix</keyword>
<accession>A0A2P2NC68</accession>
<evidence type="ECO:0000256" key="1">
    <source>
        <dbReference type="SAM" id="Phobius"/>
    </source>
</evidence>
<proteinExistence type="predicted"/>
<feature type="transmembrane region" description="Helical" evidence="1">
    <location>
        <begin position="13"/>
        <end position="33"/>
    </location>
</feature>